<sequence length="78" mass="9062">SSAKDDEEINSEDDMENGDDGQEEEQEEVRNGPPKRKLEMAEYPNFMAKRFAAFLPYRDATLQKWYDKTRLATGNSKK</sequence>
<reference evidence="3 4" key="1">
    <citation type="submission" date="2024-05" db="EMBL/GenBank/DDBJ databases">
        <title>Genome sequencing and assembly of Indian major carp, Cirrhinus mrigala (Hamilton, 1822).</title>
        <authorList>
            <person name="Mohindra V."/>
            <person name="Chowdhury L.M."/>
            <person name="Lal K."/>
            <person name="Jena J.K."/>
        </authorList>
    </citation>
    <scope>NUCLEOTIDE SEQUENCE [LARGE SCALE GENOMIC DNA]</scope>
    <source>
        <strain evidence="3">CM1030</strain>
        <tissue evidence="3">Blood</tissue>
    </source>
</reference>
<feature type="non-terminal residue" evidence="3">
    <location>
        <position position="78"/>
    </location>
</feature>
<evidence type="ECO:0000259" key="2">
    <source>
        <dbReference type="Pfam" id="PF13339"/>
    </source>
</evidence>
<protein>
    <recommendedName>
        <fullName evidence="2">AATF leucine zipper-containing domain-containing protein</fullName>
    </recommendedName>
</protein>
<feature type="non-terminal residue" evidence="3">
    <location>
        <position position="1"/>
    </location>
</feature>
<evidence type="ECO:0000313" key="3">
    <source>
        <dbReference type="EMBL" id="KAL0192469.1"/>
    </source>
</evidence>
<name>A0ABD0R1T7_CIRMR</name>
<proteinExistence type="predicted"/>
<evidence type="ECO:0000256" key="1">
    <source>
        <dbReference type="SAM" id="MobiDB-lite"/>
    </source>
</evidence>
<dbReference type="InterPro" id="IPR025160">
    <property type="entry name" value="AATF"/>
</dbReference>
<evidence type="ECO:0000313" key="4">
    <source>
        <dbReference type="Proteomes" id="UP001529510"/>
    </source>
</evidence>
<dbReference type="AlphaFoldDB" id="A0ABD0R1T7"/>
<accession>A0ABD0R1T7</accession>
<dbReference type="EMBL" id="JAMKFB020000005">
    <property type="protein sequence ID" value="KAL0192469.1"/>
    <property type="molecule type" value="Genomic_DNA"/>
</dbReference>
<feature type="region of interest" description="Disordered" evidence="1">
    <location>
        <begin position="1"/>
        <end position="37"/>
    </location>
</feature>
<dbReference type="Proteomes" id="UP001529510">
    <property type="component" value="Unassembled WGS sequence"/>
</dbReference>
<organism evidence="3 4">
    <name type="scientific">Cirrhinus mrigala</name>
    <name type="common">Mrigala</name>
    <dbReference type="NCBI Taxonomy" id="683832"/>
    <lineage>
        <taxon>Eukaryota</taxon>
        <taxon>Metazoa</taxon>
        <taxon>Chordata</taxon>
        <taxon>Craniata</taxon>
        <taxon>Vertebrata</taxon>
        <taxon>Euteleostomi</taxon>
        <taxon>Actinopterygii</taxon>
        <taxon>Neopterygii</taxon>
        <taxon>Teleostei</taxon>
        <taxon>Ostariophysi</taxon>
        <taxon>Cypriniformes</taxon>
        <taxon>Cyprinidae</taxon>
        <taxon>Labeoninae</taxon>
        <taxon>Labeonini</taxon>
        <taxon>Cirrhinus</taxon>
    </lineage>
</organism>
<gene>
    <name evidence="3" type="ORF">M9458_010765</name>
</gene>
<feature type="domain" description="AATF leucine zipper-containing" evidence="2">
    <location>
        <begin position="13"/>
        <end position="68"/>
    </location>
</feature>
<feature type="compositionally biased region" description="Acidic residues" evidence="1">
    <location>
        <begin position="1"/>
        <end position="27"/>
    </location>
</feature>
<keyword evidence="4" id="KW-1185">Reference proteome</keyword>
<dbReference type="Pfam" id="PF13339">
    <property type="entry name" value="AATF-Che1"/>
    <property type="match status" value="1"/>
</dbReference>
<comment type="caution">
    <text evidence="3">The sequence shown here is derived from an EMBL/GenBank/DDBJ whole genome shotgun (WGS) entry which is preliminary data.</text>
</comment>